<accession>A0A9N9DFX4</accession>
<comment type="caution">
    <text evidence="1">The sequence shown here is derived from an EMBL/GenBank/DDBJ whole genome shotgun (WGS) entry which is preliminary data.</text>
</comment>
<evidence type="ECO:0000313" key="2">
    <source>
        <dbReference type="Proteomes" id="UP000789706"/>
    </source>
</evidence>
<keyword evidence="2" id="KW-1185">Reference proteome</keyword>
<proteinExistence type="predicted"/>
<evidence type="ECO:0000313" key="1">
    <source>
        <dbReference type="EMBL" id="CAG8638498.1"/>
    </source>
</evidence>
<protein>
    <submittedName>
        <fullName evidence="1">778_t:CDS:1</fullName>
    </submittedName>
</protein>
<dbReference type="AlphaFoldDB" id="A0A9N9DFX4"/>
<feature type="non-terminal residue" evidence="1">
    <location>
        <position position="1"/>
    </location>
</feature>
<reference evidence="1" key="1">
    <citation type="submission" date="2021-06" db="EMBL/GenBank/DDBJ databases">
        <authorList>
            <person name="Kallberg Y."/>
            <person name="Tangrot J."/>
            <person name="Rosling A."/>
        </authorList>
    </citation>
    <scope>NUCLEOTIDE SEQUENCE</scope>
    <source>
        <strain evidence="1">AZ414A</strain>
    </source>
</reference>
<name>A0A9N9DFX4_9GLOM</name>
<dbReference type="OrthoDB" id="2422298at2759"/>
<sequence length="139" mass="16354">TCEIKISEYYYSQLCMKIESYGHNIIELKEELERAANNGHFLCEYDNGLIIFKPISRWKMVRNRVTGYRYSRASGAGLQCFDKRVQSERQTYSDLLRREAKGITDLLSVLATNMVDHWTIRLMNFNSIRDFDQYISSDS</sequence>
<dbReference type="EMBL" id="CAJVPK010004649">
    <property type="protein sequence ID" value="CAG8638498.1"/>
    <property type="molecule type" value="Genomic_DNA"/>
</dbReference>
<organism evidence="1 2">
    <name type="scientific">Diversispora eburnea</name>
    <dbReference type="NCBI Taxonomy" id="1213867"/>
    <lineage>
        <taxon>Eukaryota</taxon>
        <taxon>Fungi</taxon>
        <taxon>Fungi incertae sedis</taxon>
        <taxon>Mucoromycota</taxon>
        <taxon>Glomeromycotina</taxon>
        <taxon>Glomeromycetes</taxon>
        <taxon>Diversisporales</taxon>
        <taxon>Diversisporaceae</taxon>
        <taxon>Diversispora</taxon>
    </lineage>
</organism>
<gene>
    <name evidence="1" type="ORF">DEBURN_LOCUS11070</name>
</gene>
<dbReference type="Proteomes" id="UP000789706">
    <property type="component" value="Unassembled WGS sequence"/>
</dbReference>